<gene>
    <name evidence="2" type="ORF">C3F09_06140</name>
</gene>
<keyword evidence="2" id="KW-0032">Aminotransferase</keyword>
<proteinExistence type="predicted"/>
<dbReference type="GO" id="GO:0042802">
    <property type="term" value="F:identical protein binding"/>
    <property type="evidence" value="ECO:0007669"/>
    <property type="project" value="TreeGrafter"/>
</dbReference>
<evidence type="ECO:0000313" key="2">
    <source>
        <dbReference type="EMBL" id="PWB72760.1"/>
    </source>
</evidence>
<dbReference type="Pfam" id="PF00202">
    <property type="entry name" value="Aminotran_3"/>
    <property type="match status" value="1"/>
</dbReference>
<feature type="non-terminal residue" evidence="2">
    <location>
        <position position="1"/>
    </location>
</feature>
<name>A0A855X6B6_9BACT</name>
<dbReference type="InterPro" id="IPR015424">
    <property type="entry name" value="PyrdxlP-dep_Trfase"/>
</dbReference>
<evidence type="ECO:0000256" key="1">
    <source>
        <dbReference type="ARBA" id="ARBA00001933"/>
    </source>
</evidence>
<accession>A0A855X6B6</accession>
<dbReference type="GO" id="GO:0008483">
    <property type="term" value="F:transaminase activity"/>
    <property type="evidence" value="ECO:0007669"/>
    <property type="project" value="UniProtKB-KW"/>
</dbReference>
<dbReference type="InterPro" id="IPR005814">
    <property type="entry name" value="Aminotrans_3"/>
</dbReference>
<sequence>VAALEVIESEQLPQKAASTGAVLKKRIEEVAARSSHVKEVRGRGLFIGIEVNNGDAMVYCRKLLDLGVLANDSHGHTIRISPPLIIGQQEIDYLVERLEKVLVD</sequence>
<dbReference type="InterPro" id="IPR050103">
    <property type="entry name" value="Class-III_PLP-dep_AT"/>
</dbReference>
<dbReference type="PANTHER" id="PTHR11986">
    <property type="entry name" value="AMINOTRANSFERASE CLASS III"/>
    <property type="match status" value="1"/>
</dbReference>
<dbReference type="InterPro" id="IPR015422">
    <property type="entry name" value="PyrdxlP-dep_Trfase_small"/>
</dbReference>
<reference evidence="2 3" key="1">
    <citation type="journal article" date="2018" name="ISME J.">
        <title>A methanotrophic archaeon couples anaerobic oxidation of methane to Fe(III) reduction.</title>
        <authorList>
            <person name="Cai C."/>
            <person name="Leu A.O."/>
            <person name="Xie G.J."/>
            <person name="Guo J."/>
            <person name="Feng Y."/>
            <person name="Zhao J.X."/>
            <person name="Tyson G.W."/>
            <person name="Yuan Z."/>
            <person name="Hu S."/>
        </authorList>
    </citation>
    <scope>NUCLEOTIDE SEQUENCE [LARGE SCALE GENOMIC DNA]</scope>
    <source>
        <strain evidence="2">FeB_12</strain>
    </source>
</reference>
<comment type="cofactor">
    <cofactor evidence="1">
        <name>pyridoxal 5'-phosphate</name>
        <dbReference type="ChEBI" id="CHEBI:597326"/>
    </cofactor>
</comment>
<dbReference type="AlphaFoldDB" id="A0A855X6B6"/>
<organism evidence="2 3">
    <name type="scientific">candidate division GN15 bacterium</name>
    <dbReference type="NCBI Taxonomy" id="2072418"/>
    <lineage>
        <taxon>Bacteria</taxon>
        <taxon>candidate division GN15</taxon>
    </lineage>
</organism>
<dbReference type="Gene3D" id="3.90.1150.10">
    <property type="entry name" value="Aspartate Aminotransferase, domain 1"/>
    <property type="match status" value="1"/>
</dbReference>
<protein>
    <submittedName>
        <fullName evidence="2">Aspartate aminotransferase family protein</fullName>
    </submittedName>
</protein>
<comment type="caution">
    <text evidence="2">The sequence shown here is derived from an EMBL/GenBank/DDBJ whole genome shotgun (WGS) entry which is preliminary data.</text>
</comment>
<evidence type="ECO:0000313" key="3">
    <source>
        <dbReference type="Proteomes" id="UP000250918"/>
    </source>
</evidence>
<keyword evidence="2" id="KW-0808">Transferase</keyword>
<dbReference type="PANTHER" id="PTHR11986:SF18">
    <property type="entry name" value="ORNITHINE AMINOTRANSFERASE, MITOCHONDRIAL"/>
    <property type="match status" value="1"/>
</dbReference>
<dbReference type="EMBL" id="PQAP01000075">
    <property type="protein sequence ID" value="PWB72760.1"/>
    <property type="molecule type" value="Genomic_DNA"/>
</dbReference>
<dbReference type="Proteomes" id="UP000250918">
    <property type="component" value="Unassembled WGS sequence"/>
</dbReference>
<dbReference type="GO" id="GO:0030170">
    <property type="term" value="F:pyridoxal phosphate binding"/>
    <property type="evidence" value="ECO:0007669"/>
    <property type="project" value="InterPro"/>
</dbReference>
<dbReference type="SUPFAM" id="SSF53383">
    <property type="entry name" value="PLP-dependent transferases"/>
    <property type="match status" value="1"/>
</dbReference>